<feature type="transmembrane region" description="Helical" evidence="1">
    <location>
        <begin position="12"/>
        <end position="32"/>
    </location>
</feature>
<gene>
    <name evidence="2" type="ORF">COT91_00685</name>
</gene>
<feature type="transmembrane region" description="Helical" evidence="1">
    <location>
        <begin position="170"/>
        <end position="187"/>
    </location>
</feature>
<feature type="transmembrane region" description="Helical" evidence="1">
    <location>
        <begin position="372"/>
        <end position="390"/>
    </location>
</feature>
<feature type="transmembrane region" description="Helical" evidence="1">
    <location>
        <begin position="221"/>
        <end position="250"/>
    </location>
</feature>
<sequence length="671" mass="77848">MSSWNFFKRQTYTFTEVVITSSFLVSFLLLFFGALGLFNKLTVILTVAVVIVFFLLSKKDISKPEYWWLFILVPVATLGFMFLRGFFSGDVYYHWLPFAKEIASTGAFPDFVNLNWFSVMPLQSLLFAGTFVLLGTFNDFVNLWVPLFFTASTLLVLLEWGKYKEIDKKYWIFLGMLFLTNAGLQTFGGWNLMQDPLVLFFATCFFYYYDRFGAERISRNLVFALLSLVLAALAKFNGVFLLIFLIPLFFKSKNKLFFFKSVIIFSIPLLYWFIRNYVIYGNPVFPIMNTFFGGPYAESYSQFFEYAHHLFTPYPTVLSRLKFIIFALIEEFPYIFLAVYGLVKKRAWMVLAVFAAFFLSKELFLFSSTSGVRYYYLFFGLFLIYALFGLQQIKSRLALGGLVALAFYQLFAVFPVDSTSLFISKFENLFSPLFTVAIFFHDYRLFWALGLGVIAAGIKDGEKVKIVLLYLYGLFVLKIKFVANKSWLNTWPAIASGLVYFAASLVKVFKLYMTKIAIVMIAIVLFVNSWLLGATYYINQGNLEFPVKHIWGNSIWVKSILDARVGEEDRKDFYILIFSNRGYFMWFTDYQVVTYSDFDFHELTGSYKKTMTAQETKELFIKSKIKYILINELDNDTDYTDFGIFADLVSDSGVFDLIEKSPEGYSVWKVF</sequence>
<protein>
    <recommendedName>
        <fullName evidence="4">Glycosyltransferase RgtA/B/C/D-like domain-containing protein</fullName>
    </recommendedName>
</protein>
<keyword evidence="1" id="KW-0812">Transmembrane</keyword>
<evidence type="ECO:0008006" key="4">
    <source>
        <dbReference type="Google" id="ProtNLM"/>
    </source>
</evidence>
<comment type="caution">
    <text evidence="2">The sequence shown here is derived from an EMBL/GenBank/DDBJ whole genome shotgun (WGS) entry which is preliminary data.</text>
</comment>
<feature type="transmembrane region" description="Helical" evidence="1">
    <location>
        <begin position="516"/>
        <end position="538"/>
    </location>
</feature>
<organism evidence="2 3">
    <name type="scientific">Candidatus Doudnabacteria bacterium CG10_big_fil_rev_8_21_14_0_10_41_10</name>
    <dbReference type="NCBI Taxonomy" id="1974551"/>
    <lineage>
        <taxon>Bacteria</taxon>
        <taxon>Candidatus Doudnaibacteriota</taxon>
    </lineage>
</organism>
<keyword evidence="1" id="KW-1133">Transmembrane helix</keyword>
<feature type="transmembrane region" description="Helical" evidence="1">
    <location>
        <begin position="125"/>
        <end position="158"/>
    </location>
</feature>
<feature type="transmembrane region" description="Helical" evidence="1">
    <location>
        <begin position="489"/>
        <end position="509"/>
    </location>
</feature>
<reference evidence="3" key="1">
    <citation type="submission" date="2017-09" db="EMBL/GenBank/DDBJ databases">
        <title>Depth-based differentiation of microbial function through sediment-hosted aquifers and enrichment of novel symbionts in the deep terrestrial subsurface.</title>
        <authorList>
            <person name="Probst A.J."/>
            <person name="Ladd B."/>
            <person name="Jarett J.K."/>
            <person name="Geller-Mcgrath D.E."/>
            <person name="Sieber C.M.K."/>
            <person name="Emerson J.B."/>
            <person name="Anantharaman K."/>
            <person name="Thomas B.C."/>
            <person name="Malmstrom R."/>
            <person name="Stieglmeier M."/>
            <person name="Klingl A."/>
            <person name="Woyke T."/>
            <person name="Ryan C.M."/>
            <person name="Banfield J.F."/>
        </authorList>
    </citation>
    <scope>NUCLEOTIDE SEQUENCE [LARGE SCALE GENOMIC DNA]</scope>
</reference>
<dbReference type="AlphaFoldDB" id="A0A2H0VEP8"/>
<feature type="transmembrane region" description="Helical" evidence="1">
    <location>
        <begin position="256"/>
        <end position="274"/>
    </location>
</feature>
<feature type="transmembrane region" description="Helical" evidence="1">
    <location>
        <begin position="397"/>
        <end position="414"/>
    </location>
</feature>
<feature type="transmembrane region" description="Helical" evidence="1">
    <location>
        <begin position="68"/>
        <end position="87"/>
    </location>
</feature>
<keyword evidence="1" id="KW-0472">Membrane</keyword>
<feature type="transmembrane region" description="Helical" evidence="1">
    <location>
        <begin position="347"/>
        <end position="366"/>
    </location>
</feature>
<feature type="transmembrane region" description="Helical" evidence="1">
    <location>
        <begin position="466"/>
        <end position="483"/>
    </location>
</feature>
<name>A0A2H0VEP8_9BACT</name>
<dbReference type="Proteomes" id="UP000230557">
    <property type="component" value="Unassembled WGS sequence"/>
</dbReference>
<accession>A0A2H0VEP8</accession>
<feature type="transmembrane region" description="Helical" evidence="1">
    <location>
        <begin position="38"/>
        <end position="56"/>
    </location>
</feature>
<evidence type="ECO:0000313" key="3">
    <source>
        <dbReference type="Proteomes" id="UP000230557"/>
    </source>
</evidence>
<feature type="transmembrane region" description="Helical" evidence="1">
    <location>
        <begin position="317"/>
        <end position="340"/>
    </location>
</feature>
<dbReference type="EMBL" id="PFAJ01000007">
    <property type="protein sequence ID" value="PIR97578.1"/>
    <property type="molecule type" value="Genomic_DNA"/>
</dbReference>
<feature type="transmembrane region" description="Helical" evidence="1">
    <location>
        <begin position="434"/>
        <end position="454"/>
    </location>
</feature>
<evidence type="ECO:0000313" key="2">
    <source>
        <dbReference type="EMBL" id="PIR97578.1"/>
    </source>
</evidence>
<evidence type="ECO:0000256" key="1">
    <source>
        <dbReference type="SAM" id="Phobius"/>
    </source>
</evidence>
<proteinExistence type="predicted"/>